<gene>
    <name evidence="2" type="ORF">PODCO_606905</name>
</gene>
<feature type="region of interest" description="Disordered" evidence="1">
    <location>
        <begin position="457"/>
        <end position="483"/>
    </location>
</feature>
<dbReference type="EMBL" id="LR026969">
    <property type="protein sequence ID" value="VBB84375.1"/>
    <property type="molecule type" value="Genomic_DNA"/>
</dbReference>
<accession>A0ABY6SI46</accession>
<evidence type="ECO:0000313" key="3">
    <source>
        <dbReference type="Proteomes" id="UP000280685"/>
    </source>
</evidence>
<dbReference type="SUPFAM" id="SSF56784">
    <property type="entry name" value="HAD-like"/>
    <property type="match status" value="1"/>
</dbReference>
<evidence type="ECO:0000313" key="2">
    <source>
        <dbReference type="EMBL" id="VBB84375.1"/>
    </source>
</evidence>
<sequence>MSPTKPQHISGEFVITDNDNGANASRFKFEPGSEPALEHLDALMDRFQEHEKALGRVHEGQEAVLRVHLCVPSSLRLLSFQPTSPSPETMSFRPISLRAFLSSHLQQCPTPPVMWPGGLHILPSRASCPSTNLFASRERAPMKRSFDKVDEIPKYEGVRPKALVFDASTILENRTGICHAMHKVFQKVFPTHPIPTQDEIMEAYSYSGAWPDMLAHLGISKKEYRAKQKVSEEAYMKAYGRANAVEQLAYFSDSVRVLRAAKEEGFVLVLYSDNSPLIVDALLRLGTVDIFDIYIDNENAWISRGVTAPPRPIETKDIIEAYDEYLKDKGLKVEGKPFRFPFSPLQRPTEFPHTGDHSNKLKREEMMLIEGTIKQLESHREKGENSETWNYPLVYVARTEAEISVEQESWCALIVEDLDEFGYAVFGLALPETAPARPVAPGRATDKVVDPVEKEVVEVEDGEKDAGEQQMDNAEEQQSKDCC</sequence>
<dbReference type="Proteomes" id="UP000280685">
    <property type="component" value="Chromosome 6"/>
</dbReference>
<dbReference type="InterPro" id="IPR036412">
    <property type="entry name" value="HAD-like_sf"/>
</dbReference>
<proteinExistence type="predicted"/>
<keyword evidence="3" id="KW-1185">Reference proteome</keyword>
<organism evidence="2 3">
    <name type="scientific">Podospora comata</name>
    <dbReference type="NCBI Taxonomy" id="48703"/>
    <lineage>
        <taxon>Eukaryota</taxon>
        <taxon>Fungi</taxon>
        <taxon>Dikarya</taxon>
        <taxon>Ascomycota</taxon>
        <taxon>Pezizomycotina</taxon>
        <taxon>Sordariomycetes</taxon>
        <taxon>Sordariomycetidae</taxon>
        <taxon>Sordariales</taxon>
        <taxon>Podosporaceae</taxon>
        <taxon>Podospora</taxon>
    </lineage>
</organism>
<evidence type="ECO:0000256" key="1">
    <source>
        <dbReference type="SAM" id="MobiDB-lite"/>
    </source>
</evidence>
<protein>
    <submittedName>
        <fullName evidence="2">Uncharacterized protein</fullName>
    </submittedName>
</protein>
<reference evidence="2" key="1">
    <citation type="submission" date="2018-02" db="EMBL/GenBank/DDBJ databases">
        <authorList>
            <person name="Silar P."/>
        </authorList>
    </citation>
    <scope>NUCLEOTIDE SEQUENCE [LARGE SCALE GENOMIC DNA]</scope>
    <source>
        <strain evidence="2">T</strain>
    </source>
</reference>
<name>A0ABY6SI46_PODCO</name>